<name>A0AAN6F1P4_EXODE</name>
<sequence>MAFYEDPTRSPAVTVKTAPILNTPDDWDEWYRAFKYEAQADGSWQYVDLSRPEPPLLPGPPELPPYTESDTLTQEEKWALDRKDGDWQRQTEIYRQQTILVQRLNDRFNRTVSLANRLYFEDEVTPYRRLKALKGRLKALKERHRVPPDSSALRWSRAETANGDRHRAAACSGRSENTDQQHTVSQRVPLGLIDANRRRGHELSPYSIQALISEMLETWAPHERL</sequence>
<dbReference type="EMBL" id="JAJGCB010000002">
    <property type="protein sequence ID" value="KAJ8994331.1"/>
    <property type="molecule type" value="Genomic_DNA"/>
</dbReference>
<accession>A0AAN6F1P4</accession>
<gene>
    <name evidence="1" type="ORF">HRR80_001053</name>
</gene>
<comment type="caution">
    <text evidence="1">The sequence shown here is derived from an EMBL/GenBank/DDBJ whole genome shotgun (WGS) entry which is preliminary data.</text>
</comment>
<dbReference type="Proteomes" id="UP001161757">
    <property type="component" value="Unassembled WGS sequence"/>
</dbReference>
<protein>
    <submittedName>
        <fullName evidence="1">Uncharacterized protein</fullName>
    </submittedName>
</protein>
<dbReference type="AlphaFoldDB" id="A0AAN6F1P4"/>
<reference evidence="1" key="1">
    <citation type="submission" date="2023-01" db="EMBL/GenBank/DDBJ databases">
        <title>Exophiala dermititidis isolated from Cystic Fibrosis Patient.</title>
        <authorList>
            <person name="Kurbessoian T."/>
            <person name="Crocker A."/>
            <person name="Murante D."/>
            <person name="Hogan D.A."/>
            <person name="Stajich J.E."/>
        </authorList>
    </citation>
    <scope>NUCLEOTIDE SEQUENCE</scope>
    <source>
        <strain evidence="1">Ex8</strain>
    </source>
</reference>
<organism evidence="1 2">
    <name type="scientific">Exophiala dermatitidis</name>
    <name type="common">Black yeast-like fungus</name>
    <name type="synonym">Wangiella dermatitidis</name>
    <dbReference type="NCBI Taxonomy" id="5970"/>
    <lineage>
        <taxon>Eukaryota</taxon>
        <taxon>Fungi</taxon>
        <taxon>Dikarya</taxon>
        <taxon>Ascomycota</taxon>
        <taxon>Pezizomycotina</taxon>
        <taxon>Eurotiomycetes</taxon>
        <taxon>Chaetothyriomycetidae</taxon>
        <taxon>Chaetothyriales</taxon>
        <taxon>Herpotrichiellaceae</taxon>
        <taxon>Exophiala</taxon>
    </lineage>
</organism>
<evidence type="ECO:0000313" key="1">
    <source>
        <dbReference type="EMBL" id="KAJ8994331.1"/>
    </source>
</evidence>
<evidence type="ECO:0000313" key="2">
    <source>
        <dbReference type="Proteomes" id="UP001161757"/>
    </source>
</evidence>
<proteinExistence type="predicted"/>